<proteinExistence type="predicted"/>
<organism evidence="1 2">
    <name type="scientific">Podospora australis</name>
    <dbReference type="NCBI Taxonomy" id="1536484"/>
    <lineage>
        <taxon>Eukaryota</taxon>
        <taxon>Fungi</taxon>
        <taxon>Dikarya</taxon>
        <taxon>Ascomycota</taxon>
        <taxon>Pezizomycotina</taxon>
        <taxon>Sordariomycetes</taxon>
        <taxon>Sordariomycetidae</taxon>
        <taxon>Sordariales</taxon>
        <taxon>Podosporaceae</taxon>
        <taxon>Podospora</taxon>
    </lineage>
</organism>
<sequence length="166" mass="18125">MGHTSSSSSLPGYIPESVRAARREGYGEKVAQLTACTKEQLARAEIIIRGTSVLKDILLENSKCLSELPDLDPKTLSNRHKEMWFQDVLQMNRMLLGRCFDLAFGPTAFTIATNMVCWSRVGTLHGGKSPAKGESRVTLPSSVWSGSGHANDIVPTTARRSATTPY</sequence>
<keyword evidence="2" id="KW-1185">Reference proteome</keyword>
<accession>A0AAN6WXE7</accession>
<dbReference type="AlphaFoldDB" id="A0AAN6WXE7"/>
<evidence type="ECO:0000313" key="2">
    <source>
        <dbReference type="Proteomes" id="UP001302126"/>
    </source>
</evidence>
<dbReference type="Proteomes" id="UP001302126">
    <property type="component" value="Unassembled WGS sequence"/>
</dbReference>
<evidence type="ECO:0000313" key="1">
    <source>
        <dbReference type="EMBL" id="KAK4189286.1"/>
    </source>
</evidence>
<dbReference type="EMBL" id="MU864377">
    <property type="protein sequence ID" value="KAK4189286.1"/>
    <property type="molecule type" value="Genomic_DNA"/>
</dbReference>
<gene>
    <name evidence="1" type="ORF">QBC35DRAFT_462149</name>
</gene>
<reference evidence="1" key="1">
    <citation type="journal article" date="2023" name="Mol. Phylogenet. Evol.">
        <title>Genome-scale phylogeny and comparative genomics of the fungal order Sordariales.</title>
        <authorList>
            <person name="Hensen N."/>
            <person name="Bonometti L."/>
            <person name="Westerberg I."/>
            <person name="Brannstrom I.O."/>
            <person name="Guillou S."/>
            <person name="Cros-Aarteil S."/>
            <person name="Calhoun S."/>
            <person name="Haridas S."/>
            <person name="Kuo A."/>
            <person name="Mondo S."/>
            <person name="Pangilinan J."/>
            <person name="Riley R."/>
            <person name="LaButti K."/>
            <person name="Andreopoulos B."/>
            <person name="Lipzen A."/>
            <person name="Chen C."/>
            <person name="Yan M."/>
            <person name="Daum C."/>
            <person name="Ng V."/>
            <person name="Clum A."/>
            <person name="Steindorff A."/>
            <person name="Ohm R.A."/>
            <person name="Martin F."/>
            <person name="Silar P."/>
            <person name="Natvig D.O."/>
            <person name="Lalanne C."/>
            <person name="Gautier V."/>
            <person name="Ament-Velasquez S.L."/>
            <person name="Kruys A."/>
            <person name="Hutchinson M.I."/>
            <person name="Powell A.J."/>
            <person name="Barry K."/>
            <person name="Miller A.N."/>
            <person name="Grigoriev I.V."/>
            <person name="Debuchy R."/>
            <person name="Gladieux P."/>
            <person name="Hiltunen Thoren M."/>
            <person name="Johannesson H."/>
        </authorList>
    </citation>
    <scope>NUCLEOTIDE SEQUENCE</scope>
    <source>
        <strain evidence="1">PSN309</strain>
    </source>
</reference>
<protein>
    <submittedName>
        <fullName evidence="1">Uncharacterized protein</fullName>
    </submittedName>
</protein>
<reference evidence="1" key="2">
    <citation type="submission" date="2023-05" db="EMBL/GenBank/DDBJ databases">
        <authorList>
            <consortium name="Lawrence Berkeley National Laboratory"/>
            <person name="Steindorff A."/>
            <person name="Hensen N."/>
            <person name="Bonometti L."/>
            <person name="Westerberg I."/>
            <person name="Brannstrom I.O."/>
            <person name="Guillou S."/>
            <person name="Cros-Aarteil S."/>
            <person name="Calhoun S."/>
            <person name="Haridas S."/>
            <person name="Kuo A."/>
            <person name="Mondo S."/>
            <person name="Pangilinan J."/>
            <person name="Riley R."/>
            <person name="Labutti K."/>
            <person name="Andreopoulos B."/>
            <person name="Lipzen A."/>
            <person name="Chen C."/>
            <person name="Yanf M."/>
            <person name="Daum C."/>
            <person name="Ng V."/>
            <person name="Clum A."/>
            <person name="Ohm R."/>
            <person name="Martin F."/>
            <person name="Silar P."/>
            <person name="Natvig D."/>
            <person name="Lalanne C."/>
            <person name="Gautier V."/>
            <person name="Ament-Velasquez S.L."/>
            <person name="Kruys A."/>
            <person name="Hutchinson M.I."/>
            <person name="Powell A.J."/>
            <person name="Barry K."/>
            <person name="Miller A.N."/>
            <person name="Grigoriev I.V."/>
            <person name="Debuchy R."/>
            <person name="Gladieux P."/>
            <person name="Thoren M.H."/>
            <person name="Johannesson H."/>
        </authorList>
    </citation>
    <scope>NUCLEOTIDE SEQUENCE</scope>
    <source>
        <strain evidence="1">PSN309</strain>
    </source>
</reference>
<comment type="caution">
    <text evidence="1">The sequence shown here is derived from an EMBL/GenBank/DDBJ whole genome shotgun (WGS) entry which is preliminary data.</text>
</comment>
<name>A0AAN6WXE7_9PEZI</name>